<keyword evidence="4" id="KW-0804">Transcription</keyword>
<accession>A0A3E0AQV6</accession>
<dbReference type="GO" id="GO:0003677">
    <property type="term" value="F:DNA binding"/>
    <property type="evidence" value="ECO:0007669"/>
    <property type="project" value="InterPro"/>
</dbReference>
<keyword evidence="3" id="KW-0805">Transcription regulation</keyword>
<feature type="domain" description="RNA polymerase sigma-70 region 2" evidence="6">
    <location>
        <begin position="9"/>
        <end position="75"/>
    </location>
</feature>
<protein>
    <recommendedName>
        <fullName evidence="2">RNA polymerase sigma factor SigS</fullName>
    </recommendedName>
</protein>
<dbReference type="SUPFAM" id="SSF46894">
    <property type="entry name" value="C-terminal effector domain of the bipartite response regulators"/>
    <property type="match status" value="1"/>
</dbReference>
<dbReference type="RefSeq" id="WP_115886053.1">
    <property type="nucleotide sequence ID" value="NZ_CBCSHX010000009.1"/>
</dbReference>
<evidence type="ECO:0000259" key="6">
    <source>
        <dbReference type="Pfam" id="PF04542"/>
    </source>
</evidence>
<evidence type="ECO:0000256" key="2">
    <source>
        <dbReference type="ARBA" id="ARBA00021245"/>
    </source>
</evidence>
<dbReference type="Gene3D" id="1.10.1740.10">
    <property type="match status" value="1"/>
</dbReference>
<evidence type="ECO:0000256" key="5">
    <source>
        <dbReference type="ARBA" id="ARBA00024701"/>
    </source>
</evidence>
<evidence type="ECO:0000256" key="3">
    <source>
        <dbReference type="ARBA" id="ARBA00023015"/>
    </source>
</evidence>
<comment type="caution">
    <text evidence="7">The sequence shown here is derived from an EMBL/GenBank/DDBJ whole genome shotgun (WGS) entry which is preliminary data.</text>
</comment>
<sequence>MAADKKIISYEPMIHSIIQQLNILYDKDEYMQVGRIAVFEAVNKFDSSKTSCSESQFVYTLIRQRLIDEIRKVSRYQERQSPAEENIIEIQAADDSYKLENTAQKVLNERECQWFTLTLSGYSLKETAELLKVSVSTAKNIRKSARDKLQKVFCYEF</sequence>
<dbReference type="InterPro" id="IPR036388">
    <property type="entry name" value="WH-like_DNA-bd_sf"/>
</dbReference>
<dbReference type="OrthoDB" id="9783788at2"/>
<evidence type="ECO:0000313" key="7">
    <source>
        <dbReference type="EMBL" id="REG20583.1"/>
    </source>
</evidence>
<gene>
    <name evidence="7" type="ORF">DFR63_2300</name>
</gene>
<comment type="similarity">
    <text evidence="1">Belongs to the sigma-70 factor family.</text>
</comment>
<organism evidence="7 8">
    <name type="scientific">Jeotgalicoccus halotolerans</name>
    <dbReference type="NCBI Taxonomy" id="157227"/>
    <lineage>
        <taxon>Bacteria</taxon>
        <taxon>Bacillati</taxon>
        <taxon>Bacillota</taxon>
        <taxon>Bacilli</taxon>
        <taxon>Bacillales</taxon>
        <taxon>Staphylococcaceae</taxon>
        <taxon>Jeotgalicoccus</taxon>
    </lineage>
</organism>
<name>A0A3E0AQV6_9STAP</name>
<dbReference type="SUPFAM" id="SSF88946">
    <property type="entry name" value="Sigma2 domain of RNA polymerase sigma factors"/>
    <property type="match status" value="1"/>
</dbReference>
<keyword evidence="8" id="KW-1185">Reference proteome</keyword>
<proteinExistence type="inferred from homology"/>
<evidence type="ECO:0000313" key="8">
    <source>
        <dbReference type="Proteomes" id="UP000257076"/>
    </source>
</evidence>
<dbReference type="GO" id="GO:0003700">
    <property type="term" value="F:DNA-binding transcription factor activity"/>
    <property type="evidence" value="ECO:0007669"/>
    <property type="project" value="InterPro"/>
</dbReference>
<reference evidence="7 8" key="1">
    <citation type="submission" date="2018-08" db="EMBL/GenBank/DDBJ databases">
        <title>Genomic Encyclopedia of Type Strains, Phase IV (KMG-IV): sequencing the most valuable type-strain genomes for metagenomic binning, comparative biology and taxonomic classification.</title>
        <authorList>
            <person name="Goeker M."/>
        </authorList>
    </citation>
    <scope>NUCLEOTIDE SEQUENCE [LARGE SCALE GENOMIC DNA]</scope>
    <source>
        <strain evidence="7 8">DSM 17274</strain>
    </source>
</reference>
<dbReference type="InterPro" id="IPR007627">
    <property type="entry name" value="RNA_pol_sigma70_r2"/>
</dbReference>
<dbReference type="EMBL" id="QUMW01000017">
    <property type="protein sequence ID" value="REG20583.1"/>
    <property type="molecule type" value="Genomic_DNA"/>
</dbReference>
<dbReference type="AlphaFoldDB" id="A0A3E0AQV6"/>
<dbReference type="InterPro" id="IPR014284">
    <property type="entry name" value="RNA_pol_sigma-70_dom"/>
</dbReference>
<dbReference type="NCBIfam" id="TIGR02937">
    <property type="entry name" value="sigma70-ECF"/>
    <property type="match status" value="1"/>
</dbReference>
<dbReference type="GO" id="GO:0006352">
    <property type="term" value="P:DNA-templated transcription initiation"/>
    <property type="evidence" value="ECO:0007669"/>
    <property type="project" value="InterPro"/>
</dbReference>
<comment type="function">
    <text evidence="5">Sigma factors are initiation factors that promote the attachment of RNA polymerase to specific initiation sites and are then released. Sigma-S contributes to the protection against external stress, thus playing a role in cellular fitness and survival.</text>
</comment>
<dbReference type="Pfam" id="PF04542">
    <property type="entry name" value="Sigma70_r2"/>
    <property type="match status" value="1"/>
</dbReference>
<evidence type="ECO:0000256" key="1">
    <source>
        <dbReference type="ARBA" id="ARBA00007788"/>
    </source>
</evidence>
<dbReference type="Gene3D" id="1.10.10.10">
    <property type="entry name" value="Winged helix-like DNA-binding domain superfamily/Winged helix DNA-binding domain"/>
    <property type="match status" value="1"/>
</dbReference>
<evidence type="ECO:0000256" key="4">
    <source>
        <dbReference type="ARBA" id="ARBA00023163"/>
    </source>
</evidence>
<dbReference type="InterPro" id="IPR016032">
    <property type="entry name" value="Sig_transdc_resp-reg_C-effctor"/>
</dbReference>
<dbReference type="Proteomes" id="UP000257076">
    <property type="component" value="Unassembled WGS sequence"/>
</dbReference>
<dbReference type="InterPro" id="IPR013325">
    <property type="entry name" value="RNA_pol_sigma_r2"/>
</dbReference>